<evidence type="ECO:0000256" key="9">
    <source>
        <dbReference type="SAM" id="MobiDB-lite"/>
    </source>
</evidence>
<evidence type="ECO:0000256" key="8">
    <source>
        <dbReference type="ARBA" id="ARBA00042938"/>
    </source>
</evidence>
<comment type="subcellular location">
    <subcellularLocation>
        <location evidence="1">Mitochondrion</location>
    </subcellularLocation>
</comment>
<keyword evidence="4" id="KW-0689">Ribosomal protein</keyword>
<dbReference type="PANTHER" id="PTHR21037">
    <property type="entry name" value="39S RIBOSOMAL PROTEIN L14, MITOCHONDRIAL"/>
    <property type="match status" value="1"/>
</dbReference>
<dbReference type="Proteomes" id="UP000218231">
    <property type="component" value="Unassembled WGS sequence"/>
</dbReference>
<dbReference type="GO" id="GO:0003735">
    <property type="term" value="F:structural constituent of ribosome"/>
    <property type="evidence" value="ECO:0007669"/>
    <property type="project" value="InterPro"/>
</dbReference>
<dbReference type="InterPro" id="IPR040807">
    <property type="entry name" value="DUF5522"/>
</dbReference>
<dbReference type="EMBL" id="LIAE01007470">
    <property type="protein sequence ID" value="PAV79076.1"/>
    <property type="molecule type" value="Genomic_DNA"/>
</dbReference>
<dbReference type="GO" id="GO:0005840">
    <property type="term" value="C:ribosome"/>
    <property type="evidence" value="ECO:0007669"/>
    <property type="project" value="UniProtKB-KW"/>
</dbReference>
<dbReference type="InterPro" id="IPR036853">
    <property type="entry name" value="Ribosomal_uL14_sf"/>
</dbReference>
<evidence type="ECO:0000313" key="10">
    <source>
        <dbReference type="EMBL" id="PAV79076.1"/>
    </source>
</evidence>
<dbReference type="InterPro" id="IPR000218">
    <property type="entry name" value="Ribosomal_uL14"/>
</dbReference>
<evidence type="ECO:0000256" key="2">
    <source>
        <dbReference type="ARBA" id="ARBA00010745"/>
    </source>
</evidence>
<evidence type="ECO:0000256" key="4">
    <source>
        <dbReference type="ARBA" id="ARBA00022980"/>
    </source>
</evidence>
<protein>
    <recommendedName>
        <fullName evidence="7">Large ribosomal subunit protein uL14m</fullName>
    </recommendedName>
    <alternativeName>
        <fullName evidence="8">39S ribosomal protein L14, mitochondrial</fullName>
    </alternativeName>
</protein>
<dbReference type="Pfam" id="PF00238">
    <property type="entry name" value="Ribosomal_L14"/>
    <property type="match status" value="1"/>
</dbReference>
<dbReference type="STRING" id="2018661.A0A2A2KYJ2"/>
<evidence type="ECO:0000256" key="3">
    <source>
        <dbReference type="ARBA" id="ARBA00022946"/>
    </source>
</evidence>
<dbReference type="GO" id="GO:0006412">
    <property type="term" value="P:translation"/>
    <property type="evidence" value="ECO:0007669"/>
    <property type="project" value="InterPro"/>
</dbReference>
<evidence type="ECO:0000256" key="7">
    <source>
        <dbReference type="ARBA" id="ARBA00040118"/>
    </source>
</evidence>
<dbReference type="PANTHER" id="PTHR21037:SF3">
    <property type="entry name" value="LARGE RIBOSOMAL SUBUNIT PROTEIN UL14M"/>
    <property type="match status" value="1"/>
</dbReference>
<reference evidence="10 11" key="1">
    <citation type="journal article" date="2017" name="Curr. Biol.">
        <title>Genome architecture and evolution of a unichromosomal asexual nematode.</title>
        <authorList>
            <person name="Fradin H."/>
            <person name="Zegar C."/>
            <person name="Gutwein M."/>
            <person name="Lucas J."/>
            <person name="Kovtun M."/>
            <person name="Corcoran D."/>
            <person name="Baugh L.R."/>
            <person name="Kiontke K."/>
            <person name="Gunsalus K."/>
            <person name="Fitch D.H."/>
            <person name="Piano F."/>
        </authorList>
    </citation>
    <scope>NUCLEOTIDE SEQUENCE [LARGE SCALE GENOMIC DNA]</scope>
    <source>
        <strain evidence="10">PF1309</strain>
    </source>
</reference>
<proteinExistence type="inferred from homology"/>
<evidence type="ECO:0000256" key="6">
    <source>
        <dbReference type="ARBA" id="ARBA00023274"/>
    </source>
</evidence>
<dbReference type="SUPFAM" id="SSF50193">
    <property type="entry name" value="Ribosomal protein L14"/>
    <property type="match status" value="1"/>
</dbReference>
<dbReference type="CDD" id="cd00337">
    <property type="entry name" value="Ribosomal_uL14"/>
    <property type="match status" value="1"/>
</dbReference>
<keyword evidence="11" id="KW-1185">Reference proteome</keyword>
<dbReference type="OrthoDB" id="274765at2759"/>
<dbReference type="GO" id="GO:0005739">
    <property type="term" value="C:mitochondrion"/>
    <property type="evidence" value="ECO:0007669"/>
    <property type="project" value="UniProtKB-SubCell"/>
</dbReference>
<keyword evidence="5" id="KW-0496">Mitochondrion</keyword>
<evidence type="ECO:0000313" key="11">
    <source>
        <dbReference type="Proteomes" id="UP000218231"/>
    </source>
</evidence>
<keyword evidence="3" id="KW-0809">Transit peptide</keyword>
<comment type="similarity">
    <text evidence="2">Belongs to the universal ribosomal protein uL14 family.</text>
</comment>
<dbReference type="HAMAP" id="MF_01367">
    <property type="entry name" value="Ribosomal_uL14"/>
    <property type="match status" value="1"/>
</dbReference>
<organism evidence="10 11">
    <name type="scientific">Diploscapter pachys</name>
    <dbReference type="NCBI Taxonomy" id="2018661"/>
    <lineage>
        <taxon>Eukaryota</taxon>
        <taxon>Metazoa</taxon>
        <taxon>Ecdysozoa</taxon>
        <taxon>Nematoda</taxon>
        <taxon>Chromadorea</taxon>
        <taxon>Rhabditida</taxon>
        <taxon>Rhabditina</taxon>
        <taxon>Rhabditomorpha</taxon>
        <taxon>Rhabditoidea</taxon>
        <taxon>Rhabditidae</taxon>
        <taxon>Diploscapter</taxon>
    </lineage>
</organism>
<comment type="caution">
    <text evidence="10">The sequence shown here is derived from an EMBL/GenBank/DDBJ whole genome shotgun (WGS) entry which is preliminary data.</text>
</comment>
<dbReference type="Pfam" id="PF17653">
    <property type="entry name" value="DUF5522"/>
    <property type="match status" value="1"/>
</dbReference>
<sequence length="393" mass="44884">MFLKSVLQIPTCSKLLATSVRTAVGRMCPQPNRCYSNSNSESNPDGEIVASNEIESVPETPKYGGPPVPVYYTPRIKTGPEKYRLVKGAKGEDLADYVLFEDAIQACQKTPWLEYGPLSPKEKRISLAHVRAVAERKLTYKCPESKNTVFTISQHLYRGECCGNGCRHCPYELKNCSEEIKSKRIWNGSFYVTPEEIKAIKYWKERNFKTWQWGSDEFNVRLGGNYQVLRPEYAKHLKYLDYDEHQNKQQPQENVENYELSHHRSRPPTVGIHRRTRLNVVDNSALGKEAHEVGKPAYCIWVYKAGYRKRHMPKAVLVAIRGQMKKAFVVGANTHVFWRKHGIPSTDTNNIVLLDDDGNPLGNRVTAPIPVKLLEKKDKAQFAKVLALANKFF</sequence>
<keyword evidence="6" id="KW-0687">Ribonucleoprotein</keyword>
<dbReference type="Gene3D" id="2.40.150.20">
    <property type="entry name" value="Ribosomal protein L14"/>
    <property type="match status" value="1"/>
</dbReference>
<dbReference type="AlphaFoldDB" id="A0A2A2KYJ2"/>
<feature type="region of interest" description="Disordered" evidence="9">
    <location>
        <begin position="246"/>
        <end position="269"/>
    </location>
</feature>
<evidence type="ECO:0000256" key="1">
    <source>
        <dbReference type="ARBA" id="ARBA00004173"/>
    </source>
</evidence>
<gene>
    <name evidence="10" type="ORF">WR25_14500</name>
</gene>
<dbReference type="GO" id="GO:1990904">
    <property type="term" value="C:ribonucleoprotein complex"/>
    <property type="evidence" value="ECO:0007669"/>
    <property type="project" value="UniProtKB-KW"/>
</dbReference>
<accession>A0A2A2KYJ2</accession>
<dbReference type="SMART" id="SM01374">
    <property type="entry name" value="Ribosomal_L14"/>
    <property type="match status" value="1"/>
</dbReference>
<evidence type="ECO:0000256" key="5">
    <source>
        <dbReference type="ARBA" id="ARBA00023128"/>
    </source>
</evidence>
<name>A0A2A2KYJ2_9BILA</name>